<evidence type="ECO:0000313" key="1">
    <source>
        <dbReference type="EMBL" id="GJS82993.1"/>
    </source>
</evidence>
<accession>A0ABQ4YYP4</accession>
<evidence type="ECO:0000313" key="2">
    <source>
        <dbReference type="Proteomes" id="UP001151760"/>
    </source>
</evidence>
<keyword evidence="2" id="KW-1185">Reference proteome</keyword>
<dbReference type="EMBL" id="BQNB010010868">
    <property type="protein sequence ID" value="GJS82993.1"/>
    <property type="molecule type" value="Genomic_DNA"/>
</dbReference>
<reference evidence="1" key="1">
    <citation type="journal article" date="2022" name="Int. J. Mol. Sci.">
        <title>Draft Genome of Tanacetum Coccineum: Genomic Comparison of Closely Related Tanacetum-Family Plants.</title>
        <authorList>
            <person name="Yamashiro T."/>
            <person name="Shiraishi A."/>
            <person name="Nakayama K."/>
            <person name="Satake H."/>
        </authorList>
    </citation>
    <scope>NUCLEOTIDE SEQUENCE</scope>
</reference>
<gene>
    <name evidence="1" type="ORF">Tco_0749534</name>
</gene>
<reference evidence="1" key="2">
    <citation type="submission" date="2022-01" db="EMBL/GenBank/DDBJ databases">
        <authorList>
            <person name="Yamashiro T."/>
            <person name="Shiraishi A."/>
            <person name="Satake H."/>
            <person name="Nakayama K."/>
        </authorList>
    </citation>
    <scope>NUCLEOTIDE SEQUENCE</scope>
</reference>
<protein>
    <submittedName>
        <fullName evidence="1">Uncharacterized protein</fullName>
    </submittedName>
</protein>
<name>A0ABQ4YYP4_9ASTR</name>
<sequence length="115" mass="13472">MHSSSSKYAFPVDQSFGSFEAVNYSFNTFGNPLMQYLPIVSAFRFDGKYLLGLKKRLGLSQIRLRYLDWLDLIPDRLSKYDKSDADLLRENTDFVCSNPRRIEDNYCLPYHIEVE</sequence>
<comment type="caution">
    <text evidence="1">The sequence shown here is derived from an EMBL/GenBank/DDBJ whole genome shotgun (WGS) entry which is preliminary data.</text>
</comment>
<organism evidence="1 2">
    <name type="scientific">Tanacetum coccineum</name>
    <dbReference type="NCBI Taxonomy" id="301880"/>
    <lineage>
        <taxon>Eukaryota</taxon>
        <taxon>Viridiplantae</taxon>
        <taxon>Streptophyta</taxon>
        <taxon>Embryophyta</taxon>
        <taxon>Tracheophyta</taxon>
        <taxon>Spermatophyta</taxon>
        <taxon>Magnoliopsida</taxon>
        <taxon>eudicotyledons</taxon>
        <taxon>Gunneridae</taxon>
        <taxon>Pentapetalae</taxon>
        <taxon>asterids</taxon>
        <taxon>campanulids</taxon>
        <taxon>Asterales</taxon>
        <taxon>Asteraceae</taxon>
        <taxon>Asteroideae</taxon>
        <taxon>Anthemideae</taxon>
        <taxon>Anthemidinae</taxon>
        <taxon>Tanacetum</taxon>
    </lineage>
</organism>
<dbReference type="Proteomes" id="UP001151760">
    <property type="component" value="Unassembled WGS sequence"/>
</dbReference>
<proteinExistence type="predicted"/>